<reference evidence="1" key="1">
    <citation type="journal article" date="2023" name="Plant J.">
        <title>The genome of the king protea, Protea cynaroides.</title>
        <authorList>
            <person name="Chang J."/>
            <person name="Duong T.A."/>
            <person name="Schoeman C."/>
            <person name="Ma X."/>
            <person name="Roodt D."/>
            <person name="Barker N."/>
            <person name="Li Z."/>
            <person name="Van de Peer Y."/>
            <person name="Mizrachi E."/>
        </authorList>
    </citation>
    <scope>NUCLEOTIDE SEQUENCE</scope>
    <source>
        <tissue evidence="1">Young leaves</tissue>
    </source>
</reference>
<dbReference type="EMBL" id="JAMYWD010000008">
    <property type="protein sequence ID" value="KAJ4963897.1"/>
    <property type="molecule type" value="Genomic_DNA"/>
</dbReference>
<evidence type="ECO:0000313" key="1">
    <source>
        <dbReference type="EMBL" id="KAJ4963897.1"/>
    </source>
</evidence>
<dbReference type="AlphaFoldDB" id="A0A9Q0HH01"/>
<sequence length="250" mass="27147">MASADNNMLLAIGAGVVGRGRGYGRGVGALPVSDRDTASLNDAGMVGNQGNMDWIAESTRMGLQSGFVMHIPWPESLIGLILWRCQHRMCRVYQVDQVWWWGDALRILVSTHVGSLSPAREQGMSVSSTRDASSSDGQLVDLAQPVKGDHSHGDTTRHSFGKLLGPWADVSEREENAFDEEEGEIMKKAEATIETPLEEAALKHNDVATITLSTQVMEKVSKVSIVMNNFEIDRNLLVVDSPQTGATVSV</sequence>
<proteinExistence type="predicted"/>
<organism evidence="1 2">
    <name type="scientific">Protea cynaroides</name>
    <dbReference type="NCBI Taxonomy" id="273540"/>
    <lineage>
        <taxon>Eukaryota</taxon>
        <taxon>Viridiplantae</taxon>
        <taxon>Streptophyta</taxon>
        <taxon>Embryophyta</taxon>
        <taxon>Tracheophyta</taxon>
        <taxon>Spermatophyta</taxon>
        <taxon>Magnoliopsida</taxon>
        <taxon>Proteales</taxon>
        <taxon>Proteaceae</taxon>
        <taxon>Protea</taxon>
    </lineage>
</organism>
<dbReference type="Proteomes" id="UP001141806">
    <property type="component" value="Unassembled WGS sequence"/>
</dbReference>
<keyword evidence="2" id="KW-1185">Reference proteome</keyword>
<protein>
    <submittedName>
        <fullName evidence="1">Uncharacterized protein</fullName>
    </submittedName>
</protein>
<accession>A0A9Q0HH01</accession>
<comment type="caution">
    <text evidence="1">The sequence shown here is derived from an EMBL/GenBank/DDBJ whole genome shotgun (WGS) entry which is preliminary data.</text>
</comment>
<name>A0A9Q0HH01_9MAGN</name>
<evidence type="ECO:0000313" key="2">
    <source>
        <dbReference type="Proteomes" id="UP001141806"/>
    </source>
</evidence>
<gene>
    <name evidence="1" type="ORF">NE237_023836</name>
</gene>